<dbReference type="AlphaFoldDB" id="A0A495XAS0"/>
<name>A0A495XAS0_9PSEU</name>
<gene>
    <name evidence="2" type="ORF">DFJ66_3989</name>
</gene>
<feature type="signal peptide" evidence="1">
    <location>
        <begin position="1"/>
        <end position="24"/>
    </location>
</feature>
<keyword evidence="3" id="KW-1185">Reference proteome</keyword>
<accession>A0A495XAS0</accession>
<comment type="caution">
    <text evidence="2">The sequence shown here is derived from an EMBL/GenBank/DDBJ whole genome shotgun (WGS) entry which is preliminary data.</text>
</comment>
<keyword evidence="1" id="KW-0732">Signal</keyword>
<dbReference type="Proteomes" id="UP000272729">
    <property type="component" value="Unassembled WGS sequence"/>
</dbReference>
<evidence type="ECO:0000313" key="3">
    <source>
        <dbReference type="Proteomes" id="UP000272729"/>
    </source>
</evidence>
<reference evidence="2 3" key="1">
    <citation type="submission" date="2018-10" db="EMBL/GenBank/DDBJ databases">
        <title>Sequencing the genomes of 1000 actinobacteria strains.</title>
        <authorList>
            <person name="Klenk H.-P."/>
        </authorList>
    </citation>
    <scope>NUCLEOTIDE SEQUENCE [LARGE SCALE GENOMIC DNA]</scope>
    <source>
        <strain evidence="2 3">DSM 43911</strain>
    </source>
</reference>
<protein>
    <recommendedName>
        <fullName evidence="4">Small secreted domain DUF320</fullName>
    </recommendedName>
</protein>
<proteinExistence type="predicted"/>
<dbReference type="RefSeq" id="WP_121223100.1">
    <property type="nucleotide sequence ID" value="NZ_JBIUBA010000029.1"/>
</dbReference>
<sequence length="105" mass="10087">MLKKAGAIAGIAAGLMMLGSPAFAATGTPGGWDDGHNGGPQVNNGGLLSAINGNNVNAVAGVCGNNVGAGVIAFAVPINSPIFVDNCAAGGVVDGDDANFYGEND</sequence>
<organism evidence="2 3">
    <name type="scientific">Saccharothrix variisporea</name>
    <dbReference type="NCBI Taxonomy" id="543527"/>
    <lineage>
        <taxon>Bacteria</taxon>
        <taxon>Bacillati</taxon>
        <taxon>Actinomycetota</taxon>
        <taxon>Actinomycetes</taxon>
        <taxon>Pseudonocardiales</taxon>
        <taxon>Pseudonocardiaceae</taxon>
        <taxon>Saccharothrix</taxon>
    </lineage>
</organism>
<evidence type="ECO:0000313" key="2">
    <source>
        <dbReference type="EMBL" id="RKT70719.1"/>
    </source>
</evidence>
<feature type="chain" id="PRO_5019853851" description="Small secreted domain DUF320" evidence="1">
    <location>
        <begin position="25"/>
        <end position="105"/>
    </location>
</feature>
<dbReference type="EMBL" id="RBXR01000001">
    <property type="protein sequence ID" value="RKT70719.1"/>
    <property type="molecule type" value="Genomic_DNA"/>
</dbReference>
<evidence type="ECO:0000256" key="1">
    <source>
        <dbReference type="SAM" id="SignalP"/>
    </source>
</evidence>
<evidence type="ECO:0008006" key="4">
    <source>
        <dbReference type="Google" id="ProtNLM"/>
    </source>
</evidence>